<evidence type="ECO:0000313" key="2">
    <source>
        <dbReference type="Proteomes" id="UP001595847"/>
    </source>
</evidence>
<dbReference type="Proteomes" id="UP001595847">
    <property type="component" value="Unassembled WGS sequence"/>
</dbReference>
<name>A0ABV8FIX1_9ACTN</name>
<proteinExistence type="predicted"/>
<accession>A0ABV8FIX1</accession>
<reference evidence="2" key="1">
    <citation type="journal article" date="2019" name="Int. J. Syst. Evol. Microbiol.">
        <title>The Global Catalogue of Microorganisms (GCM) 10K type strain sequencing project: providing services to taxonomists for standard genome sequencing and annotation.</title>
        <authorList>
            <consortium name="The Broad Institute Genomics Platform"/>
            <consortium name="The Broad Institute Genome Sequencing Center for Infectious Disease"/>
            <person name="Wu L."/>
            <person name="Ma J."/>
        </authorList>
    </citation>
    <scope>NUCLEOTIDE SEQUENCE [LARGE SCALE GENOMIC DNA]</scope>
    <source>
        <strain evidence="2">TBRC 1826</strain>
    </source>
</reference>
<comment type="caution">
    <text evidence="1">The sequence shown here is derived from an EMBL/GenBank/DDBJ whole genome shotgun (WGS) entry which is preliminary data.</text>
</comment>
<dbReference type="InterPro" id="IPR016032">
    <property type="entry name" value="Sig_transdc_resp-reg_C-effctor"/>
</dbReference>
<dbReference type="EMBL" id="JBHSBH010000007">
    <property type="protein sequence ID" value="MFC3996081.1"/>
    <property type="molecule type" value="Genomic_DNA"/>
</dbReference>
<gene>
    <name evidence="1" type="ORF">ACFOVU_09165</name>
</gene>
<dbReference type="RefSeq" id="WP_378531826.1">
    <property type="nucleotide sequence ID" value="NZ_JBHSBH010000007.1"/>
</dbReference>
<feature type="non-terminal residue" evidence="1">
    <location>
        <position position="209"/>
    </location>
</feature>
<feature type="non-terminal residue" evidence="1">
    <location>
        <position position="1"/>
    </location>
</feature>
<evidence type="ECO:0000313" key="1">
    <source>
        <dbReference type="EMBL" id="MFC3996081.1"/>
    </source>
</evidence>
<sequence length="209" mass="21623">HLIGAPIISVTGLEGVDRTVAALAGEGLTFYGISARTGIPLSTVGNQLREMYPRVGVGGFKELGEKARESGLTPDPAHLIGAPIISVTGLEGVDRTVAALAGEGLTFYGIYARTGIPLSTLYRHLGGMFARVGVGGLKELGEKARESGLTPDPAHLIDAPIISVTGLEGVDRTVAALAGERLTVGGIAARTGIQLRTLYRHLGGMFARV</sequence>
<protein>
    <submittedName>
        <fullName evidence="1">Uncharacterized protein</fullName>
    </submittedName>
</protein>
<dbReference type="SUPFAM" id="SSF46894">
    <property type="entry name" value="C-terminal effector domain of the bipartite response regulators"/>
    <property type="match status" value="1"/>
</dbReference>
<keyword evidence="2" id="KW-1185">Reference proteome</keyword>
<organism evidence="1 2">
    <name type="scientific">Nocardiopsis sediminis</name>
    <dbReference type="NCBI Taxonomy" id="1778267"/>
    <lineage>
        <taxon>Bacteria</taxon>
        <taxon>Bacillati</taxon>
        <taxon>Actinomycetota</taxon>
        <taxon>Actinomycetes</taxon>
        <taxon>Streptosporangiales</taxon>
        <taxon>Nocardiopsidaceae</taxon>
        <taxon>Nocardiopsis</taxon>
    </lineage>
</organism>